<dbReference type="Gene3D" id="6.10.250.2620">
    <property type="match status" value="1"/>
</dbReference>
<comment type="caution">
    <text evidence="9">The sequence shown here is derived from an EMBL/GenBank/DDBJ whole genome shotgun (WGS) entry which is preliminary data.</text>
</comment>
<evidence type="ECO:0000256" key="5">
    <source>
        <dbReference type="ARBA" id="ARBA00023163"/>
    </source>
</evidence>
<evidence type="ECO:0000256" key="3">
    <source>
        <dbReference type="ARBA" id="ARBA00019610"/>
    </source>
</evidence>
<reference evidence="9" key="1">
    <citation type="submission" date="2022-11" db="EMBL/GenBank/DDBJ databases">
        <authorList>
            <person name="Petersen C."/>
        </authorList>
    </citation>
    <scope>NUCLEOTIDE SEQUENCE</scope>
    <source>
        <strain evidence="9">IBT 30761</strain>
    </source>
</reference>
<dbReference type="PANTHER" id="PTHR13114">
    <property type="entry name" value="MEDIATOR OF RNA POLYMERASE II TRANSCRIPTION SUBUNIT 17"/>
    <property type="match status" value="1"/>
</dbReference>
<organism evidence="9 10">
    <name type="scientific">Penicillium argentinense</name>
    <dbReference type="NCBI Taxonomy" id="1131581"/>
    <lineage>
        <taxon>Eukaryota</taxon>
        <taxon>Fungi</taxon>
        <taxon>Dikarya</taxon>
        <taxon>Ascomycota</taxon>
        <taxon>Pezizomycotina</taxon>
        <taxon>Eurotiomycetes</taxon>
        <taxon>Eurotiomycetidae</taxon>
        <taxon>Eurotiales</taxon>
        <taxon>Aspergillaceae</taxon>
        <taxon>Penicillium</taxon>
    </lineage>
</organism>
<evidence type="ECO:0000313" key="10">
    <source>
        <dbReference type="Proteomes" id="UP001149074"/>
    </source>
</evidence>
<dbReference type="OrthoDB" id="5319830at2759"/>
<dbReference type="InterPro" id="IPR019313">
    <property type="entry name" value="Mediator_Med17"/>
</dbReference>
<evidence type="ECO:0000313" key="9">
    <source>
        <dbReference type="EMBL" id="KAJ5110538.1"/>
    </source>
</evidence>
<keyword evidence="5 8" id="KW-0804">Transcription</keyword>
<dbReference type="AlphaFoldDB" id="A0A9W9G223"/>
<dbReference type="Pfam" id="PF10156">
    <property type="entry name" value="Med17"/>
    <property type="match status" value="1"/>
</dbReference>
<dbReference type="EMBL" id="JAPQKI010000002">
    <property type="protein sequence ID" value="KAJ5110538.1"/>
    <property type="molecule type" value="Genomic_DNA"/>
</dbReference>
<comment type="function">
    <text evidence="8">Component of the Mediator complex, a coactivator involved in the regulated transcription of nearly all RNA polymerase II-dependent genes. Mediator functions as a bridge to convey information from gene-specific regulatory proteins to the basal RNA polymerase II transcription machinery. Mediator is recruited to promoters by direct interactions with regulatory proteins and serves as a scaffold for the assembly of a functional preinitiation complex with RNA polymerase II and the general transcription factors.</text>
</comment>
<evidence type="ECO:0000256" key="1">
    <source>
        <dbReference type="ARBA" id="ARBA00004123"/>
    </source>
</evidence>
<accession>A0A9W9G223</accession>
<evidence type="ECO:0000256" key="2">
    <source>
        <dbReference type="ARBA" id="ARBA00005635"/>
    </source>
</evidence>
<proteinExistence type="inferred from homology"/>
<dbReference type="Proteomes" id="UP001149074">
    <property type="component" value="Unassembled WGS sequence"/>
</dbReference>
<evidence type="ECO:0000256" key="4">
    <source>
        <dbReference type="ARBA" id="ARBA00023015"/>
    </source>
</evidence>
<keyword evidence="6 8" id="KW-0539">Nucleus</keyword>
<dbReference type="GO" id="GO:0003712">
    <property type="term" value="F:transcription coregulator activity"/>
    <property type="evidence" value="ECO:0007669"/>
    <property type="project" value="InterPro"/>
</dbReference>
<dbReference type="GO" id="GO:0006357">
    <property type="term" value="P:regulation of transcription by RNA polymerase II"/>
    <property type="evidence" value="ECO:0007669"/>
    <property type="project" value="InterPro"/>
</dbReference>
<keyword evidence="10" id="KW-1185">Reference proteome</keyword>
<dbReference type="GO" id="GO:0016592">
    <property type="term" value="C:mediator complex"/>
    <property type="evidence" value="ECO:0007669"/>
    <property type="project" value="InterPro"/>
</dbReference>
<comment type="subunit">
    <text evidence="8">Component of the Mediator complex.</text>
</comment>
<name>A0A9W9G223_9EURO</name>
<evidence type="ECO:0000256" key="7">
    <source>
        <dbReference type="ARBA" id="ARBA00032014"/>
    </source>
</evidence>
<comment type="similarity">
    <text evidence="2 8">Belongs to the Mediator complex subunit 17 family.</text>
</comment>
<sequence>MMSHAECSPPRHTSTPIQVAFEVAPTVPFVTMGDTFNLPLRPHLEKGDHHDTLPAEISQINQQWGSFRDVNEEVLLAKMAEEDAAGGAVESIEEEDENEMTTTERLEELYKKRAEMLQFAMTAHTEATMALDFVSLLLSKWAPRQAESCMSPYLKHAVPLGSIDVDIVNPPPLLDSVAQNSKAVSSGWRLYNFNFASKKLLSAAGRLENEVDIEARYWDSVLEIKEQGWKICRHPREGQTLAVQYGFLEATPVFRNRGLATLRRAHDGTLNLYKGLVPPGSPFVRVSVLRCSTVTGSTTPPASLSDTAKTIHQQILHARDSVFEDELFYELLREAKSMMDCGVTTRHNSIQIPVTDDVEILLELVDAEESLRDEPENAQLDTQLAEGVAYSMRILLSFAHRLNHRRRIRPPAPLASEKPRTPEYHLFRPSLAYLQHVSQARCVESFIHGITGVMRSSGFQLPEYTTEILASLKINQNLPPMTELSALESLMINFLEPIESVFKVNLLTPNSSFTIKMRTNVLEPPYGTHFNVTYDLPAIPDLRSPGNLEMRHEVEAAVTHALLLDIVTKVSSSNKKSSNNMKQWEAIYPHIGELRLPLDYDTYKKMQISLSRDNLTISTNLIHSPGGRGFGEAFQRKKTVESKTWTLRSSDNPNEHSSALDFVAAETA</sequence>
<comment type="subcellular location">
    <subcellularLocation>
        <location evidence="1 8">Nucleus</location>
    </subcellularLocation>
</comment>
<dbReference type="PANTHER" id="PTHR13114:SF7">
    <property type="entry name" value="MEDIATOR OF RNA POLYMERASE II TRANSCRIPTION SUBUNIT 17"/>
    <property type="match status" value="1"/>
</dbReference>
<keyword evidence="4 8" id="KW-0805">Transcription regulation</keyword>
<reference evidence="9" key="2">
    <citation type="journal article" date="2023" name="IMA Fungus">
        <title>Comparative genomic study of the Penicillium genus elucidates a diverse pangenome and 15 lateral gene transfer events.</title>
        <authorList>
            <person name="Petersen C."/>
            <person name="Sorensen T."/>
            <person name="Nielsen M.R."/>
            <person name="Sondergaard T.E."/>
            <person name="Sorensen J.L."/>
            <person name="Fitzpatrick D.A."/>
            <person name="Frisvad J.C."/>
            <person name="Nielsen K.L."/>
        </authorList>
    </citation>
    <scope>NUCLEOTIDE SEQUENCE</scope>
    <source>
        <strain evidence="9">IBT 30761</strain>
    </source>
</reference>
<protein>
    <recommendedName>
        <fullName evidence="3 8">Mediator of RNA polymerase II transcription subunit 17</fullName>
    </recommendedName>
    <alternativeName>
        <fullName evidence="7 8">Mediator complex subunit 17</fullName>
    </alternativeName>
</protein>
<keyword evidence="8" id="KW-0010">Activator</keyword>
<gene>
    <name evidence="8" type="primary">MED17</name>
    <name evidence="9" type="ORF">N7532_001073</name>
</gene>
<evidence type="ECO:0000256" key="8">
    <source>
        <dbReference type="RuleBase" id="RU364140"/>
    </source>
</evidence>
<dbReference type="GO" id="GO:0070847">
    <property type="term" value="C:core mediator complex"/>
    <property type="evidence" value="ECO:0007669"/>
    <property type="project" value="TreeGrafter"/>
</dbReference>
<evidence type="ECO:0000256" key="6">
    <source>
        <dbReference type="ARBA" id="ARBA00023242"/>
    </source>
</evidence>